<name>F2PP94_TRIEC</name>
<keyword evidence="3 4" id="KW-0808">Transferase</keyword>
<dbReference type="GO" id="GO:0004312">
    <property type="term" value="F:fatty acid synthase activity"/>
    <property type="evidence" value="ECO:0007669"/>
    <property type="project" value="TreeGrafter"/>
</dbReference>
<dbReference type="InterPro" id="IPR016039">
    <property type="entry name" value="Thiolase-like"/>
</dbReference>
<dbReference type="GO" id="GO:0006633">
    <property type="term" value="P:fatty acid biosynthetic process"/>
    <property type="evidence" value="ECO:0007669"/>
    <property type="project" value="TreeGrafter"/>
</dbReference>
<dbReference type="VEuPathDB" id="FungiDB:TEQG_08639"/>
<dbReference type="Gene3D" id="3.40.366.10">
    <property type="entry name" value="Malonyl-Coenzyme A Acyl Carrier Protein, domain 2"/>
    <property type="match status" value="1"/>
</dbReference>
<dbReference type="HOGENOM" id="CLU_447028_0_0_1"/>
<dbReference type="Pfam" id="PF02801">
    <property type="entry name" value="Ketoacyl-synt_C"/>
    <property type="match status" value="1"/>
</dbReference>
<dbReference type="GO" id="GO:0044550">
    <property type="term" value="P:secondary metabolite biosynthetic process"/>
    <property type="evidence" value="ECO:0007669"/>
    <property type="project" value="TreeGrafter"/>
</dbReference>
<evidence type="ECO:0000259" key="5">
    <source>
        <dbReference type="PROSITE" id="PS52004"/>
    </source>
</evidence>
<comment type="similarity">
    <text evidence="4">Belongs to the thiolase-like superfamily. Beta-ketoacyl-ACP synthases family.</text>
</comment>
<protein>
    <recommendedName>
        <fullName evidence="5">Ketosynthase family 3 (KS3) domain-containing protein</fullName>
    </recommendedName>
</protein>
<dbReference type="InterPro" id="IPR001227">
    <property type="entry name" value="Ac_transferase_dom_sf"/>
</dbReference>
<dbReference type="InterPro" id="IPR020841">
    <property type="entry name" value="PKS_Beta-ketoAc_synthase_dom"/>
</dbReference>
<dbReference type="PROSITE" id="PS52004">
    <property type="entry name" value="KS3_2"/>
    <property type="match status" value="1"/>
</dbReference>
<dbReference type="PANTHER" id="PTHR43775:SF50">
    <property type="entry name" value="HIGHLY REDUCING POLYKETIDE SYNTHASE SRDA"/>
    <property type="match status" value="1"/>
</dbReference>
<dbReference type="SUPFAM" id="SSF52151">
    <property type="entry name" value="FabD/lysophospholipase-like"/>
    <property type="match status" value="1"/>
</dbReference>
<accession>F2PP94</accession>
<evidence type="ECO:0000256" key="1">
    <source>
        <dbReference type="ARBA" id="ARBA00022450"/>
    </source>
</evidence>
<dbReference type="eggNOG" id="KOG1202">
    <property type="taxonomic scope" value="Eukaryota"/>
</dbReference>
<dbReference type="Pfam" id="PF13602">
    <property type="entry name" value="ADH_zinc_N_2"/>
    <property type="match status" value="1"/>
</dbReference>
<dbReference type="InterPro" id="IPR032821">
    <property type="entry name" value="PKS_assoc"/>
</dbReference>
<reference evidence="7" key="1">
    <citation type="journal article" date="2012" name="MBio">
        <title>Comparative genome analysis of Trichophyton rubrum and related dermatophytes reveals candidate genes involved in infection.</title>
        <authorList>
            <person name="Martinez D.A."/>
            <person name="Oliver B.G."/>
            <person name="Graeser Y."/>
            <person name="Goldberg J.M."/>
            <person name="Li W."/>
            <person name="Martinez-Rossi N.M."/>
            <person name="Monod M."/>
            <person name="Shelest E."/>
            <person name="Barton R.C."/>
            <person name="Birch E."/>
            <person name="Brakhage A.A."/>
            <person name="Chen Z."/>
            <person name="Gurr S.J."/>
            <person name="Heiman D."/>
            <person name="Heitman J."/>
            <person name="Kosti I."/>
            <person name="Rossi A."/>
            <person name="Saif S."/>
            <person name="Samalova M."/>
            <person name="Saunders C.W."/>
            <person name="Shea T."/>
            <person name="Summerbell R.C."/>
            <person name="Xu J."/>
            <person name="Young S."/>
            <person name="Zeng Q."/>
            <person name="Birren B.W."/>
            <person name="Cuomo C.A."/>
            <person name="White T.C."/>
        </authorList>
    </citation>
    <scope>NUCLEOTIDE SEQUENCE [LARGE SCALE GENOMIC DNA]</scope>
    <source>
        <strain evidence="7">ATCC MYA-4606 / CBS 127.97</strain>
    </source>
</reference>
<evidence type="ECO:0000256" key="4">
    <source>
        <dbReference type="RuleBase" id="RU003694"/>
    </source>
</evidence>
<dbReference type="Pfam" id="PF16197">
    <property type="entry name" value="KAsynt_C_assoc"/>
    <property type="match status" value="1"/>
</dbReference>
<sequence length="508" mass="56281">MANTVDEGMQVLGMGRTTVSNRVSYLDNLNGPRPASPWTRLLLAKLAPCLQPLCVCHAFDASADGYARGESINVLYLKRVSDALRDGDPIRGVIRGVSLTANSKNNGITLPSAMAQELSIRKAYEHSGPIDYNAVGFVECHGTGTPIGDPIETTAIANVFEDSRDWHDPILIGSTKPQAGHGEAGSTLTSIIKVVLAMEKGIIPGTIGINKLNPNLDLRRGCLAVVTKNTPWPANKAKRASVNSTGYGGANGHAVLETIEEYLKGSNTQFLLPVSAHDEYSLSRSLENVSAGVQWAGMGRGLLDSFPAVKRVFWRLDKALAQLKPAPEWKLQDILLEPEETSRIGDVALSQWRQFENQGIQEKLAKSTAREPYYRLHWKPDVDFLDSEKTNGLYHSDFKSPLGIKYLDEICNIRIRLETVTVLYICKALELIGKENLLRIPHCGRFMEMTELLRERKIKPVKIDRTFHTTDMEKALRYFGQGQHIGKIVLDFFFMTSSTVTYVGHFSI</sequence>
<dbReference type="Pfam" id="PF00109">
    <property type="entry name" value="ketoacyl-synt"/>
    <property type="match status" value="1"/>
</dbReference>
<evidence type="ECO:0000256" key="2">
    <source>
        <dbReference type="ARBA" id="ARBA00022553"/>
    </source>
</evidence>
<dbReference type="EMBL" id="DS995729">
    <property type="protein sequence ID" value="EGE03712.1"/>
    <property type="molecule type" value="Genomic_DNA"/>
</dbReference>
<dbReference type="OrthoDB" id="329835at2759"/>
<evidence type="ECO:0000256" key="3">
    <source>
        <dbReference type="ARBA" id="ARBA00022679"/>
    </source>
</evidence>
<dbReference type="SMART" id="SM00825">
    <property type="entry name" value="PKS_KS"/>
    <property type="match status" value="1"/>
</dbReference>
<dbReference type="Gene3D" id="3.90.180.10">
    <property type="entry name" value="Medium-chain alcohol dehydrogenases, catalytic domain"/>
    <property type="match status" value="1"/>
</dbReference>
<feature type="domain" description="Ketosynthase family 3 (KS3)" evidence="5">
    <location>
        <begin position="1"/>
        <end position="258"/>
    </location>
</feature>
<organism evidence="6 7">
    <name type="scientific">Trichophyton equinum (strain ATCC MYA-4606 / CBS 127.97)</name>
    <name type="common">Horse ringworm fungus</name>
    <dbReference type="NCBI Taxonomy" id="559882"/>
    <lineage>
        <taxon>Eukaryota</taxon>
        <taxon>Fungi</taxon>
        <taxon>Dikarya</taxon>
        <taxon>Ascomycota</taxon>
        <taxon>Pezizomycotina</taxon>
        <taxon>Eurotiomycetes</taxon>
        <taxon>Eurotiomycetidae</taxon>
        <taxon>Onygenales</taxon>
        <taxon>Arthrodermataceae</taxon>
        <taxon>Trichophyton</taxon>
    </lineage>
</organism>
<dbReference type="SUPFAM" id="SSF53901">
    <property type="entry name" value="Thiolase-like"/>
    <property type="match status" value="1"/>
</dbReference>
<dbReference type="Proteomes" id="UP000009169">
    <property type="component" value="Unassembled WGS sequence"/>
</dbReference>
<dbReference type="InterPro" id="IPR014030">
    <property type="entry name" value="Ketoacyl_synth_N"/>
</dbReference>
<dbReference type="CDD" id="cd00833">
    <property type="entry name" value="PKS"/>
    <property type="match status" value="1"/>
</dbReference>
<dbReference type="InterPro" id="IPR014031">
    <property type="entry name" value="Ketoacyl_synth_C"/>
</dbReference>
<keyword evidence="1" id="KW-0596">Phosphopantetheine</keyword>
<keyword evidence="7" id="KW-1185">Reference proteome</keyword>
<proteinExistence type="inferred from homology"/>
<dbReference type="Gene3D" id="3.40.47.10">
    <property type="match status" value="1"/>
</dbReference>
<dbReference type="AlphaFoldDB" id="F2PP94"/>
<dbReference type="PANTHER" id="PTHR43775">
    <property type="entry name" value="FATTY ACID SYNTHASE"/>
    <property type="match status" value="1"/>
</dbReference>
<dbReference type="InterPro" id="IPR016035">
    <property type="entry name" value="Acyl_Trfase/lysoPLipase"/>
</dbReference>
<dbReference type="InterPro" id="IPR050091">
    <property type="entry name" value="PKS_NRPS_Biosynth_Enz"/>
</dbReference>
<keyword evidence="2" id="KW-0597">Phosphoprotein</keyword>
<gene>
    <name evidence="6" type="ORF">TEQG_08639</name>
</gene>
<evidence type="ECO:0000313" key="6">
    <source>
        <dbReference type="EMBL" id="EGE03712.1"/>
    </source>
</evidence>
<evidence type="ECO:0000313" key="7">
    <source>
        <dbReference type="Proteomes" id="UP000009169"/>
    </source>
</evidence>